<evidence type="ECO:0000256" key="8">
    <source>
        <dbReference type="ARBA" id="ARBA00022842"/>
    </source>
</evidence>
<dbReference type="PROSITE" id="PS01075">
    <property type="entry name" value="ACETATE_KINASE_1"/>
    <property type="match status" value="1"/>
</dbReference>
<comment type="function">
    <text evidence="9">Catalyzes the formation of acetyl phosphate from acetate and ATP. Can also catalyze the reverse reaction.</text>
</comment>
<dbReference type="InterPro" id="IPR023865">
    <property type="entry name" value="Aliphatic_acid_kinase_CS"/>
</dbReference>
<evidence type="ECO:0000256" key="10">
    <source>
        <dbReference type="RuleBase" id="RU003835"/>
    </source>
</evidence>
<dbReference type="InterPro" id="IPR043129">
    <property type="entry name" value="ATPase_NBD"/>
</dbReference>
<dbReference type="Gene3D" id="3.30.420.40">
    <property type="match status" value="2"/>
</dbReference>
<comment type="catalytic activity">
    <reaction evidence="9">
        <text>acetate + ATP = acetyl phosphate + ADP</text>
        <dbReference type="Rhea" id="RHEA:11352"/>
        <dbReference type="ChEBI" id="CHEBI:22191"/>
        <dbReference type="ChEBI" id="CHEBI:30089"/>
        <dbReference type="ChEBI" id="CHEBI:30616"/>
        <dbReference type="ChEBI" id="CHEBI:456216"/>
        <dbReference type="EC" id="2.7.2.1"/>
    </reaction>
</comment>
<proteinExistence type="inferred from homology"/>
<comment type="subcellular location">
    <subcellularLocation>
        <location evidence="9">Cytoplasm</location>
    </subcellularLocation>
</comment>
<dbReference type="GO" id="GO:0006085">
    <property type="term" value="P:acetyl-CoA biosynthetic process"/>
    <property type="evidence" value="ECO:0007669"/>
    <property type="project" value="UniProtKB-UniRule"/>
</dbReference>
<dbReference type="GO" id="GO:0006083">
    <property type="term" value="P:acetate metabolic process"/>
    <property type="evidence" value="ECO:0007669"/>
    <property type="project" value="TreeGrafter"/>
</dbReference>
<protein>
    <recommendedName>
        <fullName evidence="9">Acetate kinase</fullName>
        <ecNumber evidence="9">2.7.2.1</ecNumber>
    </recommendedName>
    <alternativeName>
        <fullName evidence="9">Acetokinase</fullName>
    </alternativeName>
</protein>
<feature type="site" description="Transition state stabilizer" evidence="9">
    <location>
        <position position="240"/>
    </location>
</feature>
<dbReference type="GO" id="GO:0005524">
    <property type="term" value="F:ATP binding"/>
    <property type="evidence" value="ECO:0007669"/>
    <property type="project" value="UniProtKB-KW"/>
</dbReference>
<dbReference type="NCBIfam" id="TIGR00016">
    <property type="entry name" value="ackA"/>
    <property type="match status" value="1"/>
</dbReference>
<name>A0A5B9Q8T8_9BACT</name>
<dbReference type="PRINTS" id="PR00471">
    <property type="entry name" value="ACETATEKNASE"/>
</dbReference>
<evidence type="ECO:0000256" key="4">
    <source>
        <dbReference type="ARBA" id="ARBA00022723"/>
    </source>
</evidence>
<evidence type="ECO:0000256" key="2">
    <source>
        <dbReference type="ARBA" id="ARBA00022490"/>
    </source>
</evidence>
<dbReference type="EMBL" id="CP042913">
    <property type="protein sequence ID" value="QEG35494.1"/>
    <property type="molecule type" value="Genomic_DNA"/>
</dbReference>
<dbReference type="UniPathway" id="UPA00340">
    <property type="reaction ID" value="UER00458"/>
</dbReference>
<evidence type="ECO:0000256" key="5">
    <source>
        <dbReference type="ARBA" id="ARBA00022741"/>
    </source>
</evidence>
<dbReference type="Proteomes" id="UP000323917">
    <property type="component" value="Chromosome"/>
</dbReference>
<dbReference type="OrthoDB" id="9802453at2"/>
<dbReference type="Pfam" id="PF00871">
    <property type="entry name" value="Acetate_kinase"/>
    <property type="match status" value="1"/>
</dbReference>
<dbReference type="GO" id="GO:0000287">
    <property type="term" value="F:magnesium ion binding"/>
    <property type="evidence" value="ECO:0007669"/>
    <property type="project" value="UniProtKB-UniRule"/>
</dbReference>
<gene>
    <name evidence="9 11" type="primary">ackA</name>
    <name evidence="11" type="ORF">Pr1d_27940</name>
</gene>
<keyword evidence="4 9" id="KW-0479">Metal-binding</keyword>
<sequence>MADGILVINSGSTSVKFAIYNFAKDAPLTMEYRGQVKNLQSKTQFEAFGPDHQPLDTHTWPENQPIDHTKALLFIVRWLAHKADGVSIAAVGHRIVLGGDRYSGPVFIEGDVLDYLDGLSVMEPSHQPANVTGARALEKAFEDLPQVACFDNSFHRSMPEVAQVYAVSSDLRQLGVRHWGYHGLSFEYIGSQIKHLIPTARRVIIAHLGGGCSLCAMLDGNSIDTTMGFSGLSGLPMSTRSGDLPPEVLFYLLRRGYDAKSLEKTLYNESGLRGLSRLSGDMLELLGSSAPEATLAVNHFIYQVAKYTGAYIAVLGGLDAFVFTGGIGENSTAIRSAICRRLTPLGIELEETANQQNQSTISSANSKISVWVVPTNEELMIAQHTLAVIQSRGLLSLSLRSKDDSSEDGNNLSKSNG</sequence>
<feature type="binding site" evidence="9">
    <location>
        <position position="16"/>
    </location>
    <ligand>
        <name>ATP</name>
        <dbReference type="ChEBI" id="CHEBI:30616"/>
    </ligand>
</feature>
<dbReference type="AlphaFoldDB" id="A0A5B9Q8T8"/>
<dbReference type="PANTHER" id="PTHR21060:SF21">
    <property type="entry name" value="ACETATE KINASE"/>
    <property type="match status" value="1"/>
</dbReference>
<reference evidence="11 12" key="1">
    <citation type="submission" date="2019-08" db="EMBL/GenBank/DDBJ databases">
        <title>Deep-cultivation of Planctomycetes and their phenomic and genomic characterization uncovers novel biology.</title>
        <authorList>
            <person name="Wiegand S."/>
            <person name="Jogler M."/>
            <person name="Boedeker C."/>
            <person name="Pinto D."/>
            <person name="Vollmers J."/>
            <person name="Rivas-Marin E."/>
            <person name="Kohn T."/>
            <person name="Peeters S.H."/>
            <person name="Heuer A."/>
            <person name="Rast P."/>
            <person name="Oberbeckmann S."/>
            <person name="Bunk B."/>
            <person name="Jeske O."/>
            <person name="Meyerdierks A."/>
            <person name="Storesund J.E."/>
            <person name="Kallscheuer N."/>
            <person name="Luecker S."/>
            <person name="Lage O.M."/>
            <person name="Pohl T."/>
            <person name="Merkel B.J."/>
            <person name="Hornburger P."/>
            <person name="Mueller R.-W."/>
            <person name="Bruemmer F."/>
            <person name="Labrenz M."/>
            <person name="Spormann A.M."/>
            <person name="Op den Camp H."/>
            <person name="Overmann J."/>
            <person name="Amann R."/>
            <person name="Jetten M.S.M."/>
            <person name="Mascher T."/>
            <person name="Medema M.H."/>
            <person name="Devos D.P."/>
            <person name="Kaster A.-K."/>
            <person name="Ovreas L."/>
            <person name="Rohde M."/>
            <person name="Galperin M.Y."/>
            <person name="Jogler C."/>
        </authorList>
    </citation>
    <scope>NUCLEOTIDE SEQUENCE [LARGE SCALE GENOMIC DNA]</scope>
    <source>
        <strain evidence="11 12">Pr1d</strain>
    </source>
</reference>
<dbReference type="HAMAP" id="MF_00020">
    <property type="entry name" value="Acetate_kinase"/>
    <property type="match status" value="1"/>
</dbReference>
<dbReference type="InterPro" id="IPR004372">
    <property type="entry name" value="Ac/propionate_kinase"/>
</dbReference>
<evidence type="ECO:0000256" key="9">
    <source>
        <dbReference type="HAMAP-Rule" id="MF_00020"/>
    </source>
</evidence>
<dbReference type="PIRSF" id="PIRSF000722">
    <property type="entry name" value="Acetate_prop_kin"/>
    <property type="match status" value="1"/>
</dbReference>
<dbReference type="GO" id="GO:0005829">
    <property type="term" value="C:cytosol"/>
    <property type="evidence" value="ECO:0007669"/>
    <property type="project" value="TreeGrafter"/>
</dbReference>
<comment type="pathway">
    <text evidence="9">Metabolic intermediate biosynthesis; acetyl-CoA biosynthesis; acetyl-CoA from acetate: step 1/2.</text>
</comment>
<keyword evidence="6 9" id="KW-0418">Kinase</keyword>
<feature type="binding site" evidence="9">
    <location>
        <position position="9"/>
    </location>
    <ligand>
        <name>Mg(2+)</name>
        <dbReference type="ChEBI" id="CHEBI:18420"/>
    </ligand>
</feature>
<keyword evidence="12" id="KW-1185">Reference proteome</keyword>
<keyword evidence="3 9" id="KW-0808">Transferase</keyword>
<evidence type="ECO:0000313" key="11">
    <source>
        <dbReference type="EMBL" id="QEG35494.1"/>
    </source>
</evidence>
<comment type="caution">
    <text evidence="9">Lacks conserved residue(s) required for the propagation of feature annotation.</text>
</comment>
<dbReference type="InterPro" id="IPR000890">
    <property type="entry name" value="Aliphatic_acid_kin_short-chain"/>
</dbReference>
<dbReference type="EC" id="2.7.2.1" evidence="9"/>
<evidence type="ECO:0000256" key="3">
    <source>
        <dbReference type="ARBA" id="ARBA00022679"/>
    </source>
</evidence>
<evidence type="ECO:0000313" key="12">
    <source>
        <dbReference type="Proteomes" id="UP000323917"/>
    </source>
</evidence>
<keyword evidence="2 9" id="KW-0963">Cytoplasm</keyword>
<dbReference type="KEGG" id="bgok:Pr1d_27940"/>
<keyword evidence="7 9" id="KW-0067">ATP-binding</keyword>
<dbReference type="GO" id="GO:0008776">
    <property type="term" value="F:acetate kinase activity"/>
    <property type="evidence" value="ECO:0007669"/>
    <property type="project" value="UniProtKB-UniRule"/>
</dbReference>
<dbReference type="RefSeq" id="WP_148073999.1">
    <property type="nucleotide sequence ID" value="NZ_CP042913.1"/>
</dbReference>
<feature type="binding site" evidence="9">
    <location>
        <position position="377"/>
    </location>
    <ligand>
        <name>Mg(2+)</name>
        <dbReference type="ChEBI" id="CHEBI:18420"/>
    </ligand>
</feature>
<feature type="binding site" evidence="9">
    <location>
        <begin position="326"/>
        <end position="330"/>
    </location>
    <ligand>
        <name>ATP</name>
        <dbReference type="ChEBI" id="CHEBI:30616"/>
    </ligand>
</feature>
<feature type="binding site" evidence="9">
    <location>
        <position position="94"/>
    </location>
    <ligand>
        <name>substrate</name>
    </ligand>
</feature>
<organism evidence="11 12">
    <name type="scientific">Bythopirellula goksoeyrii</name>
    <dbReference type="NCBI Taxonomy" id="1400387"/>
    <lineage>
        <taxon>Bacteria</taxon>
        <taxon>Pseudomonadati</taxon>
        <taxon>Planctomycetota</taxon>
        <taxon>Planctomycetia</taxon>
        <taxon>Pirellulales</taxon>
        <taxon>Lacipirellulaceae</taxon>
        <taxon>Bythopirellula</taxon>
    </lineage>
</organism>
<evidence type="ECO:0000256" key="7">
    <source>
        <dbReference type="ARBA" id="ARBA00022840"/>
    </source>
</evidence>
<accession>A0A5B9Q8T8</accession>
<keyword evidence="8 9" id="KW-0460">Magnesium</keyword>
<comment type="subunit">
    <text evidence="9">Homodimer.</text>
</comment>
<keyword evidence="5 9" id="KW-0547">Nucleotide-binding</keyword>
<comment type="similarity">
    <text evidence="1 9 10">Belongs to the acetokinase family.</text>
</comment>
<dbReference type="PANTHER" id="PTHR21060">
    <property type="entry name" value="ACETATE KINASE"/>
    <property type="match status" value="1"/>
</dbReference>
<feature type="active site" description="Proton donor/acceptor" evidence="9">
    <location>
        <position position="151"/>
    </location>
</feature>
<feature type="binding site" evidence="9">
    <location>
        <begin position="207"/>
        <end position="211"/>
    </location>
    <ligand>
        <name>ATP</name>
        <dbReference type="ChEBI" id="CHEBI:30616"/>
    </ligand>
</feature>
<feature type="site" description="Transition state stabilizer" evidence="9">
    <location>
        <position position="182"/>
    </location>
</feature>
<dbReference type="PROSITE" id="PS01076">
    <property type="entry name" value="ACETATE_KINASE_2"/>
    <property type="match status" value="1"/>
</dbReference>
<evidence type="ECO:0000256" key="6">
    <source>
        <dbReference type="ARBA" id="ARBA00022777"/>
    </source>
</evidence>
<comment type="cofactor">
    <cofactor evidence="9">
        <name>Mg(2+)</name>
        <dbReference type="ChEBI" id="CHEBI:18420"/>
    </cofactor>
    <cofactor evidence="9">
        <name>Mn(2+)</name>
        <dbReference type="ChEBI" id="CHEBI:29035"/>
    </cofactor>
    <text evidence="9">Mg(2+). Can also accept Mn(2+).</text>
</comment>
<evidence type="ECO:0000256" key="1">
    <source>
        <dbReference type="ARBA" id="ARBA00008748"/>
    </source>
</evidence>
<dbReference type="SUPFAM" id="SSF53067">
    <property type="entry name" value="Actin-like ATPase domain"/>
    <property type="match status" value="2"/>
</dbReference>